<dbReference type="Gene3D" id="1.10.3210.10">
    <property type="entry name" value="Hypothetical protein af1432"/>
    <property type="match status" value="1"/>
</dbReference>
<reference evidence="1 2" key="1">
    <citation type="submission" date="2017-01" db="EMBL/GenBank/DDBJ databases">
        <authorList>
            <person name="Varghese N."/>
            <person name="Submissions S."/>
        </authorList>
    </citation>
    <scope>NUCLEOTIDE SEQUENCE [LARGE SCALE GENOMIC DNA]</scope>
    <source>
        <strain evidence="1 2">ATCC 35905</strain>
    </source>
</reference>
<dbReference type="AlphaFoldDB" id="A0A8G2FL43"/>
<accession>A0A8G2FL43</accession>
<comment type="caution">
    <text evidence="1">The sequence shown here is derived from an EMBL/GenBank/DDBJ whole genome shotgun (WGS) entry which is preliminary data.</text>
</comment>
<proteinExistence type="predicted"/>
<dbReference type="PANTHER" id="PTHR40202">
    <property type="match status" value="1"/>
</dbReference>
<sequence>MQHALQCAHRAEQAGAAPPLVAAALFHDAGHLIHDLGEDAAERGIDDVHEARGAALLQTLFGPGVTEPVRLHVEAKRCLCAIDTGYYEALSPASRTSLALQGGVMSAEAAEAFLAMPFAGDAVRLRRWDDQAKDPMASTPPLDHYRDILSRAALGRATAVTAGG</sequence>
<evidence type="ECO:0000313" key="1">
    <source>
        <dbReference type="EMBL" id="SIQ10938.1"/>
    </source>
</evidence>
<gene>
    <name evidence="1" type="ORF">SAMN05421828_101306</name>
</gene>
<dbReference type="Proteomes" id="UP000186308">
    <property type="component" value="Unassembled WGS sequence"/>
</dbReference>
<dbReference type="PANTHER" id="PTHR40202:SF1">
    <property type="entry name" value="HD DOMAIN-CONTAINING PROTEIN"/>
    <property type="match status" value="1"/>
</dbReference>
<keyword evidence="2" id="KW-1185">Reference proteome</keyword>
<dbReference type="EMBL" id="FTNE01000001">
    <property type="protein sequence ID" value="SIQ10938.1"/>
    <property type="molecule type" value="Genomic_DNA"/>
</dbReference>
<protein>
    <submittedName>
        <fullName evidence="1">Phosphonate degradation operons associated HDIG domain protein</fullName>
    </submittedName>
</protein>
<evidence type="ECO:0000313" key="2">
    <source>
        <dbReference type="Proteomes" id="UP000186308"/>
    </source>
</evidence>
<name>A0A8G2FL43_ACIRU</name>
<organism evidence="1 2">
    <name type="scientific">Acidiphilium rubrum</name>
    <dbReference type="NCBI Taxonomy" id="526"/>
    <lineage>
        <taxon>Bacteria</taxon>
        <taxon>Pseudomonadati</taxon>
        <taxon>Pseudomonadota</taxon>
        <taxon>Alphaproteobacteria</taxon>
        <taxon>Acetobacterales</taxon>
        <taxon>Acidocellaceae</taxon>
        <taxon>Acidiphilium</taxon>
    </lineage>
</organism>
<dbReference type="InterPro" id="IPR052567">
    <property type="entry name" value="OP_Dioxygenase"/>
</dbReference>